<accession>A0ABQ7QT34</accession>
<protein>
    <submittedName>
        <fullName evidence="2">Uncharacterized protein</fullName>
    </submittedName>
</protein>
<comment type="caution">
    <text evidence="2">The sequence shown here is derived from an EMBL/GenBank/DDBJ whole genome shotgun (WGS) entry which is preliminary data.</text>
</comment>
<gene>
    <name evidence="2" type="ORF">JYU34_006894</name>
</gene>
<reference evidence="2 3" key="1">
    <citation type="submission" date="2021-06" db="EMBL/GenBank/DDBJ databases">
        <title>A haploid diamondback moth (Plutella xylostella L.) genome assembly resolves 31 chromosomes and identifies a diamide resistance mutation.</title>
        <authorList>
            <person name="Ward C.M."/>
            <person name="Perry K.D."/>
            <person name="Baker G."/>
            <person name="Powis K."/>
            <person name="Heckel D.G."/>
            <person name="Baxter S.W."/>
        </authorList>
    </citation>
    <scope>NUCLEOTIDE SEQUENCE [LARGE SCALE GENOMIC DNA]</scope>
    <source>
        <strain evidence="2 3">LV</strain>
        <tissue evidence="2">Single pupa</tissue>
    </source>
</reference>
<name>A0ABQ7QT34_PLUXY</name>
<sequence>MEVEVKLELTLDKSREFKACNGRGRRRGGGGRVQLWKLYASKIPSRLSARSNKGEPSLQGRATDKLILSKLSQRSLGDLRASPLCALEMNKLHRAGVAAPAPRTPPPAQPSIPLCSDEHSS</sequence>
<keyword evidence="3" id="KW-1185">Reference proteome</keyword>
<dbReference type="EMBL" id="JAHIBW010000009">
    <property type="protein sequence ID" value="KAG7308220.1"/>
    <property type="molecule type" value="Genomic_DNA"/>
</dbReference>
<evidence type="ECO:0000256" key="1">
    <source>
        <dbReference type="SAM" id="MobiDB-lite"/>
    </source>
</evidence>
<evidence type="ECO:0000313" key="2">
    <source>
        <dbReference type="EMBL" id="KAG7308220.1"/>
    </source>
</evidence>
<proteinExistence type="predicted"/>
<feature type="region of interest" description="Disordered" evidence="1">
    <location>
        <begin position="96"/>
        <end position="121"/>
    </location>
</feature>
<organism evidence="2 3">
    <name type="scientific">Plutella xylostella</name>
    <name type="common">Diamondback moth</name>
    <name type="synonym">Plutella maculipennis</name>
    <dbReference type="NCBI Taxonomy" id="51655"/>
    <lineage>
        <taxon>Eukaryota</taxon>
        <taxon>Metazoa</taxon>
        <taxon>Ecdysozoa</taxon>
        <taxon>Arthropoda</taxon>
        <taxon>Hexapoda</taxon>
        <taxon>Insecta</taxon>
        <taxon>Pterygota</taxon>
        <taxon>Neoptera</taxon>
        <taxon>Endopterygota</taxon>
        <taxon>Lepidoptera</taxon>
        <taxon>Glossata</taxon>
        <taxon>Ditrysia</taxon>
        <taxon>Yponomeutoidea</taxon>
        <taxon>Plutellidae</taxon>
        <taxon>Plutella</taxon>
    </lineage>
</organism>
<dbReference type="Proteomes" id="UP000823941">
    <property type="component" value="Chromosome 9"/>
</dbReference>
<evidence type="ECO:0000313" key="3">
    <source>
        <dbReference type="Proteomes" id="UP000823941"/>
    </source>
</evidence>